<dbReference type="InterPro" id="IPR048355">
    <property type="entry name" value="MS_C"/>
</dbReference>
<dbReference type="SUPFAM" id="SSF51645">
    <property type="entry name" value="Malate synthase G"/>
    <property type="match status" value="1"/>
</dbReference>
<evidence type="ECO:0000313" key="11">
    <source>
        <dbReference type="EMBL" id="PSC04702.1"/>
    </source>
</evidence>
<feature type="active site" description="Proton acceptor" evidence="7">
    <location>
        <position position="150"/>
    </location>
</feature>
<dbReference type="InterPro" id="IPR048356">
    <property type="entry name" value="MS_N"/>
</dbReference>
<feature type="domain" description="Malate synthase TIM barrel" evidence="8">
    <location>
        <begin position="147"/>
        <end position="390"/>
    </location>
</feature>
<feature type="domain" description="Malate synthase N-terminal" evidence="9">
    <location>
        <begin position="5"/>
        <end position="55"/>
    </location>
</feature>
<organism evidence="11 12">
    <name type="scientific">Alsobacter soli</name>
    <dbReference type="NCBI Taxonomy" id="2109933"/>
    <lineage>
        <taxon>Bacteria</taxon>
        <taxon>Pseudomonadati</taxon>
        <taxon>Pseudomonadota</taxon>
        <taxon>Alphaproteobacteria</taxon>
        <taxon>Hyphomicrobiales</taxon>
        <taxon>Alsobacteraceae</taxon>
        <taxon>Alsobacter</taxon>
    </lineage>
</organism>
<dbReference type="GO" id="GO:0004474">
    <property type="term" value="F:malate synthase activity"/>
    <property type="evidence" value="ECO:0007669"/>
    <property type="project" value="UniProtKB-EC"/>
</dbReference>
<evidence type="ECO:0000256" key="6">
    <source>
        <dbReference type="ARBA" id="ARBA00047918"/>
    </source>
</evidence>
<comment type="catalytic activity">
    <reaction evidence="6">
        <text>glyoxylate + acetyl-CoA + H2O = (S)-malate + CoA + H(+)</text>
        <dbReference type="Rhea" id="RHEA:18181"/>
        <dbReference type="ChEBI" id="CHEBI:15377"/>
        <dbReference type="ChEBI" id="CHEBI:15378"/>
        <dbReference type="ChEBI" id="CHEBI:15589"/>
        <dbReference type="ChEBI" id="CHEBI:36655"/>
        <dbReference type="ChEBI" id="CHEBI:57287"/>
        <dbReference type="ChEBI" id="CHEBI:57288"/>
        <dbReference type="EC" id="2.3.3.9"/>
    </reaction>
</comment>
<keyword evidence="3" id="KW-0329">Glyoxylate bypass</keyword>
<dbReference type="Pfam" id="PF20659">
    <property type="entry name" value="MS_C"/>
    <property type="match status" value="1"/>
</dbReference>
<sequence length="517" mass="56752">MEGRASDVITPSAAAFLAAMHRAFEGERQAVLQARAERRREFDAGQMPDFSPETQDIRDADWRVAPVPADLLDRRIEIAGPPEATTIVEGINSGARVFVADLEDALSPSWANLIAGQANLIDLWAGRLEAVNRRGSKHAPRPDGAAVMLRPRGWRLPEAHVHVDGGPIAAALFDLGLYLFHNAGRIRAAGKTVAVYLPKVEDAREARLWNDVLAFAEHKLDLTKGSVKATVLIETLPAAFQMDEILHAMRERAVALNCGRFDLIFSFVKCLGKHARFVTPDRASMVMGSNFLAACSYLLVKTCHRRGALALGGKIADLPVAGNRAANRDALNRIKADKQRAALEGFDGVWVSRPDLARVAQEVFHGLVPEQNQLGVTHADVEIIREDMLSMHPGRRTESGLRGNIRVVLRYLSAWLEGQGAVTLHHMLEDAGTAEIARVQLWQWVYHRASLSDGRKITPELFGEILQDEAGKLRADLGEEAFRSGRFAESAKLLSDMTLAQDVPDFLTLSAYDLLAA</sequence>
<dbReference type="InterPro" id="IPR001465">
    <property type="entry name" value="Malate_synthase_TIM"/>
</dbReference>
<proteinExistence type="inferred from homology"/>
<keyword evidence="12" id="KW-1185">Reference proteome</keyword>
<evidence type="ECO:0000256" key="7">
    <source>
        <dbReference type="PIRSR" id="PIRSR001363-1"/>
    </source>
</evidence>
<dbReference type="OrthoDB" id="9768429at2"/>
<evidence type="ECO:0000259" key="8">
    <source>
        <dbReference type="Pfam" id="PF01274"/>
    </source>
</evidence>
<name>A0A2T1HST3_9HYPH</name>
<comment type="similarity">
    <text evidence="1">Belongs to the malate synthase family.</text>
</comment>
<evidence type="ECO:0000313" key="12">
    <source>
        <dbReference type="Proteomes" id="UP000239772"/>
    </source>
</evidence>
<dbReference type="FunFam" id="1.20.1220.12:FF:000001">
    <property type="entry name" value="Malate synthase"/>
    <property type="match status" value="1"/>
</dbReference>
<evidence type="ECO:0000256" key="2">
    <source>
        <dbReference type="ARBA" id="ARBA00012636"/>
    </source>
</evidence>
<protein>
    <recommendedName>
        <fullName evidence="2">malate synthase</fullName>
        <ecNumber evidence="2">2.3.3.9</ecNumber>
    </recommendedName>
</protein>
<feature type="domain" description="Malate synthase C-terminal" evidence="10">
    <location>
        <begin position="396"/>
        <end position="514"/>
    </location>
</feature>
<gene>
    <name evidence="11" type="ORF">SLNSH_12440</name>
</gene>
<accession>A0A2T1HST3</accession>
<dbReference type="EMBL" id="PVZS01000012">
    <property type="protein sequence ID" value="PSC04702.1"/>
    <property type="molecule type" value="Genomic_DNA"/>
</dbReference>
<evidence type="ECO:0000256" key="4">
    <source>
        <dbReference type="ARBA" id="ARBA00022532"/>
    </source>
</evidence>
<dbReference type="Gene3D" id="1.20.1220.12">
    <property type="entry name" value="Malate synthase, domain III"/>
    <property type="match status" value="1"/>
</dbReference>
<keyword evidence="5" id="KW-0808">Transferase</keyword>
<feature type="active site" description="Proton donor" evidence="7">
    <location>
        <position position="430"/>
    </location>
</feature>
<evidence type="ECO:0000259" key="10">
    <source>
        <dbReference type="Pfam" id="PF20659"/>
    </source>
</evidence>
<dbReference type="EC" id="2.3.3.9" evidence="2"/>
<comment type="caution">
    <text evidence="11">The sequence shown here is derived from an EMBL/GenBank/DDBJ whole genome shotgun (WGS) entry which is preliminary data.</text>
</comment>
<dbReference type="PANTHER" id="PTHR42902:SF1">
    <property type="entry name" value="MALATE SYNTHASE 1-RELATED"/>
    <property type="match status" value="1"/>
</dbReference>
<keyword evidence="4" id="KW-0816">Tricarboxylic acid cycle</keyword>
<dbReference type="GO" id="GO:0006097">
    <property type="term" value="P:glyoxylate cycle"/>
    <property type="evidence" value="ECO:0007669"/>
    <property type="project" value="UniProtKB-KW"/>
</dbReference>
<dbReference type="Pfam" id="PF20656">
    <property type="entry name" value="MS_N"/>
    <property type="match status" value="1"/>
</dbReference>
<dbReference type="FunFam" id="3.20.20.360:FF:000001">
    <property type="entry name" value="Malate synthase"/>
    <property type="match status" value="1"/>
</dbReference>
<dbReference type="PANTHER" id="PTHR42902">
    <property type="entry name" value="MALATE SYNTHASE"/>
    <property type="match status" value="1"/>
</dbReference>
<dbReference type="Pfam" id="PF01274">
    <property type="entry name" value="MS_TIM-barrel"/>
    <property type="match status" value="1"/>
</dbReference>
<dbReference type="Gene3D" id="3.20.20.360">
    <property type="entry name" value="Malate synthase, domain 3"/>
    <property type="match status" value="1"/>
</dbReference>
<reference evidence="12" key="1">
    <citation type="submission" date="2018-03" db="EMBL/GenBank/DDBJ databases">
        <authorList>
            <person name="Sun L."/>
            <person name="Liu H."/>
            <person name="Chen W."/>
            <person name="Huang K."/>
            <person name="Liu W."/>
            <person name="Gao X."/>
        </authorList>
    </citation>
    <scope>NUCLEOTIDE SEQUENCE [LARGE SCALE GENOMIC DNA]</scope>
    <source>
        <strain evidence="12">SH9</strain>
    </source>
</reference>
<dbReference type="GO" id="GO:0005737">
    <property type="term" value="C:cytoplasm"/>
    <property type="evidence" value="ECO:0007669"/>
    <property type="project" value="TreeGrafter"/>
</dbReference>
<dbReference type="NCBIfam" id="TIGR01344">
    <property type="entry name" value="malate_syn_A"/>
    <property type="match status" value="1"/>
</dbReference>
<dbReference type="InterPro" id="IPR044856">
    <property type="entry name" value="Malate_synth_C_sf"/>
</dbReference>
<dbReference type="AlphaFoldDB" id="A0A2T1HST3"/>
<dbReference type="PIRSF" id="PIRSF001363">
    <property type="entry name" value="Malate_synth"/>
    <property type="match status" value="1"/>
</dbReference>
<dbReference type="InterPro" id="IPR046363">
    <property type="entry name" value="MS_N_TIM-barrel_dom"/>
</dbReference>
<dbReference type="InterPro" id="IPR006252">
    <property type="entry name" value="Malate_synthA"/>
</dbReference>
<evidence type="ECO:0000256" key="5">
    <source>
        <dbReference type="ARBA" id="ARBA00022679"/>
    </source>
</evidence>
<dbReference type="InterPro" id="IPR011076">
    <property type="entry name" value="Malate_synth_sf"/>
</dbReference>
<evidence type="ECO:0000259" key="9">
    <source>
        <dbReference type="Pfam" id="PF20656"/>
    </source>
</evidence>
<dbReference type="GO" id="GO:0006099">
    <property type="term" value="P:tricarboxylic acid cycle"/>
    <property type="evidence" value="ECO:0007669"/>
    <property type="project" value="UniProtKB-KW"/>
</dbReference>
<evidence type="ECO:0000256" key="1">
    <source>
        <dbReference type="ARBA" id="ARBA00006394"/>
    </source>
</evidence>
<dbReference type="Proteomes" id="UP000239772">
    <property type="component" value="Unassembled WGS sequence"/>
</dbReference>
<evidence type="ECO:0000256" key="3">
    <source>
        <dbReference type="ARBA" id="ARBA00022435"/>
    </source>
</evidence>